<evidence type="ECO:0000313" key="3">
    <source>
        <dbReference type="Proteomes" id="UP000054928"/>
    </source>
</evidence>
<feature type="compositionally biased region" description="Acidic residues" evidence="1">
    <location>
        <begin position="815"/>
        <end position="831"/>
    </location>
</feature>
<dbReference type="RefSeq" id="XP_024585314.1">
    <property type="nucleotide sequence ID" value="XM_024720079.1"/>
</dbReference>
<dbReference type="OMA" id="CTDHATD"/>
<dbReference type="OrthoDB" id="114189at2759"/>
<evidence type="ECO:0000256" key="1">
    <source>
        <dbReference type="SAM" id="MobiDB-lite"/>
    </source>
</evidence>
<feature type="compositionally biased region" description="Polar residues" evidence="1">
    <location>
        <begin position="1347"/>
        <end position="1360"/>
    </location>
</feature>
<accession>A0A0P1B4S1</accession>
<feature type="compositionally biased region" description="Acidic residues" evidence="1">
    <location>
        <begin position="999"/>
        <end position="1010"/>
    </location>
</feature>
<feature type="region of interest" description="Disordered" evidence="1">
    <location>
        <begin position="1280"/>
        <end position="1299"/>
    </location>
</feature>
<feature type="compositionally biased region" description="Polar residues" evidence="1">
    <location>
        <begin position="975"/>
        <end position="995"/>
    </location>
</feature>
<feature type="compositionally biased region" description="Polar residues" evidence="1">
    <location>
        <begin position="1185"/>
        <end position="1202"/>
    </location>
</feature>
<name>A0A0P1B4S1_PLAHL</name>
<organism evidence="2 3">
    <name type="scientific">Plasmopara halstedii</name>
    <name type="common">Downy mildew of sunflower</name>
    <dbReference type="NCBI Taxonomy" id="4781"/>
    <lineage>
        <taxon>Eukaryota</taxon>
        <taxon>Sar</taxon>
        <taxon>Stramenopiles</taxon>
        <taxon>Oomycota</taxon>
        <taxon>Peronosporomycetes</taxon>
        <taxon>Peronosporales</taxon>
        <taxon>Peronosporaceae</taxon>
        <taxon>Plasmopara</taxon>
    </lineage>
</organism>
<feature type="compositionally biased region" description="Basic and acidic residues" evidence="1">
    <location>
        <begin position="1084"/>
        <end position="1108"/>
    </location>
</feature>
<proteinExistence type="predicted"/>
<feature type="region of interest" description="Disordered" evidence="1">
    <location>
        <begin position="739"/>
        <end position="837"/>
    </location>
</feature>
<feature type="compositionally biased region" description="Polar residues" evidence="1">
    <location>
        <begin position="741"/>
        <end position="764"/>
    </location>
</feature>
<dbReference type="EMBL" id="CCYD01003042">
    <property type="protein sequence ID" value="CEG48945.1"/>
    <property type="molecule type" value="Genomic_DNA"/>
</dbReference>
<feature type="region of interest" description="Disordered" evidence="1">
    <location>
        <begin position="975"/>
        <end position="1045"/>
    </location>
</feature>
<keyword evidence="3" id="KW-1185">Reference proteome</keyword>
<feature type="region of interest" description="Disordered" evidence="1">
    <location>
        <begin position="551"/>
        <end position="573"/>
    </location>
</feature>
<feature type="compositionally biased region" description="Acidic residues" evidence="1">
    <location>
        <begin position="1606"/>
        <end position="1620"/>
    </location>
</feature>
<dbReference type="GeneID" id="36401790"/>
<sequence>MKEHVATKTTQAELGVVGLALEDTTHKYFECSIVDDEAGKLMSESSSEQENWRMDNESDDSDELGISVVHIRAEEQSSALKLNEVREENVSIDSYDVPIHPNESCKVHAKLLGSNLDIMPDFDTERLTSTSYIAHSPLSVDKCSFRSSIRQSLITTTDDGVNNVEERKAHSEPLSSCSQLKDHSGVVESIKYANQAGVALSKMDANMSGLEKSGIVCVESSILDFSVPCEAGNAFNVVDSDDCLDIDFPDILLTDDHVVKGTSLNSDRSTLAECGMNNKMVNLACIDQTRNENTERLQVDPSHNVKHLDAAGIQTANKFENPTSVSNNAVLAVRTQTTSFIVPLLSSEDNHERESKCPIPNESLSSLTDKSHGSDSQCIVKIRQECIHPSVLDSVVDDFHANRDAEVSFKPCNLFDANRQSDQSDDAHRKALSSITIPKGEVFEEQLRAAKSSIYAKSISVDESQIGDHVDVSAMSLRMKGDKILDKKDTMNAPAYRSSFSLSLSRLGKDDCRLKSEEVESDDTERLLSGQSTVSLQQSGQSGQIIILNTEEDDDQSGGDYSQTQSDDDGDELAENLSRTREFNEVCGASATAEENIVYAMVQTENTSLNVERKTLTNEDTASYESLMTTREIAFTLSDDKGIDNMKTKKRFENTALINSIISFDQDSLAKYVKKSNSELSAAHVTSDEQIDEKDVEYDSALGLKIYQRERLDTCDSLEELSQIECDTVAKGVHTYDIQKGPSSNIASEESFQKSESSTESDFLTNALDDDLVRRPSTKRNRRKSEDSECSAFNESTPVITRLHEEEIGSIDGEHECDDISESDSDDDSSDADCSVEATDRTRRLTFDSYMQLDRDDNKIESFDAELPKQLLEHPVDKWSVENLRVAEQSKTTEINEDKEVNNSNTLMEDVEILEAKKTIKMQAHVQISSADLNRFGMDAPYRDFGDDAEMDEIELLLLNQSSYTVQHSYQGPRQINKLSGMDDNNISEKNSPLSHSDEDQDDDFGESSYEEDKVGNSSAVLVDGKSTQNEHSPGGEERAYVTRRKDDAAFRQSLMTVKTTVLANKDDDTSLIEVSAASSDEIESQHSFEDRAQESLPDSSHRGFKKDNSWEQTAIVTSDYDDEVNLANDLATKTASAGLKQVDAGGSLRGFNHTKHVMEVNGVERFVLEAYSSRLASGLLRNSSPDEYVASSENELPTNSEHSPDDRKLSVRDDEESALEESVSTFVKIHAAEDKVGSDWLVYDDSFPSDKDSNHCDDADQLDLLKDLFETNIVLDSDDEAEVPKHSSESQIEEEDEWSEECLGAVERSIDPELILNKAFDNVECTLAPATLRMEDEESPDDEETASVQAQQSSVPATLSRLNTRRLSFEEDEMDEIERLLLDQSASMFQQRDQWPSRFIEPGTENIHFGLKKSSLKSRDDNVEIDESEEDPIPICGFDAPKDLSIYSREDNSSAAVISHCAVKASIGSKFQKSKPLVRSDTENSEEKSLSSDQLQMHESIELFESLHKSRNIDEFGETFTRLQSCEEDEVGEWPNRFRISDGGDSEESIEKNKNPPRGLYLREIEQSASPQLSTDNAMITQERSMNTSTTSQDSVNEVEHDYTEDSFDLDDSMEDEDD</sequence>
<dbReference type="STRING" id="4781.A0A0P1B4S1"/>
<feature type="region of interest" description="Disordered" evidence="1">
    <location>
        <begin position="1535"/>
        <end position="1620"/>
    </location>
</feature>
<feature type="compositionally biased region" description="Basic and acidic residues" evidence="1">
    <location>
        <begin position="1203"/>
        <end position="1213"/>
    </location>
</feature>
<feature type="compositionally biased region" description="Acidic residues" evidence="1">
    <location>
        <begin position="1336"/>
        <end position="1346"/>
    </location>
</feature>
<feature type="region of interest" description="Disordered" evidence="1">
    <location>
        <begin position="1185"/>
        <end position="1216"/>
    </location>
</feature>
<feature type="compositionally biased region" description="Basic and acidic residues" evidence="1">
    <location>
        <begin position="1479"/>
        <end position="1491"/>
    </location>
</feature>
<feature type="region of interest" description="Disordered" evidence="1">
    <location>
        <begin position="351"/>
        <end position="370"/>
    </location>
</feature>
<dbReference type="Proteomes" id="UP000054928">
    <property type="component" value="Unassembled WGS sequence"/>
</dbReference>
<feature type="region of interest" description="Disordered" evidence="1">
    <location>
        <begin position="1474"/>
        <end position="1497"/>
    </location>
</feature>
<feature type="compositionally biased region" description="Basic and acidic residues" evidence="1">
    <location>
        <begin position="1034"/>
        <end position="1045"/>
    </location>
</feature>
<feature type="compositionally biased region" description="Polar residues" evidence="1">
    <location>
        <begin position="1016"/>
        <end position="1032"/>
    </location>
</feature>
<evidence type="ECO:0000313" key="2">
    <source>
        <dbReference type="EMBL" id="CEG48945.1"/>
    </source>
</evidence>
<feature type="compositionally biased region" description="Polar residues" evidence="1">
    <location>
        <begin position="1568"/>
        <end position="1597"/>
    </location>
</feature>
<feature type="region of interest" description="Disordered" evidence="1">
    <location>
        <begin position="1078"/>
        <end position="1108"/>
    </location>
</feature>
<feature type="region of interest" description="Disordered" evidence="1">
    <location>
        <begin position="1336"/>
        <end position="1360"/>
    </location>
</feature>
<protein>
    <submittedName>
        <fullName evidence="2">Uncharacterized protein</fullName>
    </submittedName>
</protein>
<reference evidence="3" key="1">
    <citation type="submission" date="2014-09" db="EMBL/GenBank/DDBJ databases">
        <authorList>
            <person name="Sharma Rahul"/>
            <person name="Thines Marco"/>
        </authorList>
    </citation>
    <scope>NUCLEOTIDE SEQUENCE [LARGE SCALE GENOMIC DNA]</scope>
</reference>